<dbReference type="RefSeq" id="WP_049598637.1">
    <property type="nucleotide sequence ID" value="NZ_CPYD01000007.1"/>
</dbReference>
<evidence type="ECO:0000256" key="6">
    <source>
        <dbReference type="SAM" id="Phobius"/>
    </source>
</evidence>
<dbReference type="SUPFAM" id="SSF160355">
    <property type="entry name" value="Bacterial polysaccharide co-polymerase-like"/>
    <property type="match status" value="1"/>
</dbReference>
<dbReference type="NCBIfam" id="NF007699">
    <property type="entry name" value="PRK10381.1"/>
    <property type="match status" value="1"/>
</dbReference>
<evidence type="ECO:0000256" key="5">
    <source>
        <dbReference type="ARBA" id="ARBA00023136"/>
    </source>
</evidence>
<dbReference type="PANTHER" id="PTHR32309:SF13">
    <property type="entry name" value="FERRIC ENTEROBACTIN TRANSPORT PROTEIN FEPE"/>
    <property type="match status" value="1"/>
</dbReference>
<keyword evidence="4 6" id="KW-1133">Transmembrane helix</keyword>
<dbReference type="EMBL" id="CPYD01000007">
    <property type="protein sequence ID" value="CNE67424.1"/>
    <property type="molecule type" value="Genomic_DNA"/>
</dbReference>
<evidence type="ECO:0000256" key="1">
    <source>
        <dbReference type="ARBA" id="ARBA00004651"/>
    </source>
</evidence>
<gene>
    <name evidence="8" type="primary">fepE</name>
    <name evidence="8" type="ORF">ERS137967_02230</name>
</gene>
<comment type="caution">
    <text evidence="8">The sequence shown here is derived from an EMBL/GenBank/DDBJ whole genome shotgun (WGS) entry which is preliminary data.</text>
</comment>
<dbReference type="InterPro" id="IPR003856">
    <property type="entry name" value="LPS_length_determ_N"/>
</dbReference>
<reference evidence="8 9" key="1">
    <citation type="submission" date="2015-03" db="EMBL/GenBank/DDBJ databases">
        <authorList>
            <consortium name="Pathogen Informatics"/>
            <person name="Murphy D."/>
        </authorList>
    </citation>
    <scope>NUCLEOTIDE SEQUENCE [LARGE SCALE GENOMIC DNA]</scope>
    <source>
        <strain evidence="9">type strain: CIP110231</strain>
    </source>
</reference>
<protein>
    <submittedName>
        <fullName evidence="8">LPS O-antigen length regulator</fullName>
    </submittedName>
</protein>
<evidence type="ECO:0000256" key="4">
    <source>
        <dbReference type="ARBA" id="ARBA00022989"/>
    </source>
</evidence>
<proteinExistence type="predicted"/>
<dbReference type="Pfam" id="PF02706">
    <property type="entry name" value="Wzz"/>
    <property type="match status" value="1"/>
</dbReference>
<evidence type="ECO:0000313" key="8">
    <source>
        <dbReference type="EMBL" id="CNE67424.1"/>
    </source>
</evidence>
<evidence type="ECO:0000313" key="9">
    <source>
        <dbReference type="Proteomes" id="UP000040578"/>
    </source>
</evidence>
<feature type="transmembrane region" description="Helical" evidence="6">
    <location>
        <begin position="46"/>
        <end position="64"/>
    </location>
</feature>
<organism evidence="8 9">
    <name type="scientific">Yersinia nurmii</name>
    <dbReference type="NCBI Taxonomy" id="685706"/>
    <lineage>
        <taxon>Bacteria</taxon>
        <taxon>Pseudomonadati</taxon>
        <taxon>Pseudomonadota</taxon>
        <taxon>Gammaproteobacteria</taxon>
        <taxon>Enterobacterales</taxon>
        <taxon>Yersiniaceae</taxon>
        <taxon>Yersinia</taxon>
    </lineage>
</organism>
<dbReference type="Gene3D" id="1.10.287.210">
    <property type="match status" value="1"/>
</dbReference>
<feature type="transmembrane region" description="Helical" evidence="6">
    <location>
        <begin position="342"/>
        <end position="362"/>
    </location>
</feature>
<evidence type="ECO:0000256" key="3">
    <source>
        <dbReference type="ARBA" id="ARBA00022692"/>
    </source>
</evidence>
<dbReference type="Gene3D" id="3.30.1890.10">
    <property type="entry name" value="FepE-like"/>
    <property type="match status" value="1"/>
</dbReference>
<comment type="subcellular location">
    <subcellularLocation>
        <location evidence="1">Cell membrane</location>
        <topology evidence="1">Multi-pass membrane protein</topology>
    </subcellularLocation>
</comment>
<dbReference type="PANTHER" id="PTHR32309">
    <property type="entry name" value="TYROSINE-PROTEIN KINASE"/>
    <property type="match status" value="1"/>
</dbReference>
<dbReference type="Proteomes" id="UP000040578">
    <property type="component" value="Unassembled WGS sequence"/>
</dbReference>
<accession>A0ABM9SIB7</accession>
<name>A0ABM9SIB7_9GAMM</name>
<keyword evidence="5 6" id="KW-0472">Membrane</keyword>
<keyword evidence="2" id="KW-1003">Cell membrane</keyword>
<sequence length="384" mass="43711">MADNFKVNNSDSKMPSDYGFPNVNSSKNEIDLFELMAIIFRSKIKIIFTTFIFIIIGLVITFILPQRWTSTAVIVSPGDEQIQVLDKITTNLSVLDIKLDINSDYLLSIFKQNFDSQDLREQYLVNTEYFKRLMRDNPEDGLEKRALIERIVNENITSVSPQRDKSDNDKEYRYYKLSYSAMTATDARDLLQGYINYVNSIVNADVSRKIQRAVDLAKGIGTDKYTLDLLRAKNSQEVKIERLKYATSIADAAGIKKPVYSSGSAISDDPDFPITMGSDALNRKLEIEKSVTDLASINAEILNRRLYLDKLNALEIPKVEVVPFKYLQQPTEPTKRDAPKRGLIMILFALAGLVGSVGFVLVDHFMREREREDEMLKLANTDKK</sequence>
<evidence type="ECO:0000259" key="7">
    <source>
        <dbReference type="Pfam" id="PF02706"/>
    </source>
</evidence>
<keyword evidence="9" id="KW-1185">Reference proteome</keyword>
<dbReference type="InterPro" id="IPR050445">
    <property type="entry name" value="Bact_polysacc_biosynth/exp"/>
</dbReference>
<evidence type="ECO:0000256" key="2">
    <source>
        <dbReference type="ARBA" id="ARBA00022475"/>
    </source>
</evidence>
<keyword evidence="3 6" id="KW-0812">Transmembrane</keyword>
<feature type="domain" description="Polysaccharide chain length determinant N-terminal" evidence="7">
    <location>
        <begin position="28"/>
        <end position="125"/>
    </location>
</feature>